<dbReference type="InterPro" id="IPR012902">
    <property type="entry name" value="N_methyl_site"/>
</dbReference>
<dbReference type="Pfam" id="PF07963">
    <property type="entry name" value="N_methyl"/>
    <property type="match status" value="1"/>
</dbReference>
<dbReference type="SUPFAM" id="SSF54523">
    <property type="entry name" value="Pili subunits"/>
    <property type="match status" value="1"/>
</dbReference>
<reference evidence="2 3" key="1">
    <citation type="journal article" date="2021" name="Cell Host Microbe">
        <title>in vivo commensal control of Clostridioides difficile virulence.</title>
        <authorList>
            <person name="Girinathan B.P."/>
            <person name="Dibenedetto N."/>
            <person name="Worley J.N."/>
            <person name="Peltier J."/>
            <person name="Arrieta-Ortiz M.L."/>
            <person name="Rupa Christinal Immanuel S."/>
            <person name="Lavin R."/>
            <person name="Delaney M.L."/>
            <person name="Cummins C."/>
            <person name="Hoffmann M."/>
            <person name="Luo Y."/>
            <person name="Gonzalez-Escalona N."/>
            <person name="Allard M."/>
            <person name="Onderdonk A.B."/>
            <person name="Gerber G.K."/>
            <person name="Sonenshein A.L."/>
            <person name="Baliga N."/>
            <person name="Dupuy B."/>
            <person name="Bry L."/>
        </authorList>
    </citation>
    <scope>NUCLEOTIDE SEQUENCE [LARGE SCALE GENOMIC DNA]</scope>
    <source>
        <strain evidence="2 3">DSM 599</strain>
    </source>
</reference>
<organism evidence="2 3">
    <name type="scientific">Clostridium sardiniense</name>
    <name type="common">Clostridium absonum</name>
    <dbReference type="NCBI Taxonomy" id="29369"/>
    <lineage>
        <taxon>Bacteria</taxon>
        <taxon>Bacillati</taxon>
        <taxon>Bacillota</taxon>
        <taxon>Clostridia</taxon>
        <taxon>Eubacteriales</taxon>
        <taxon>Clostridiaceae</taxon>
        <taxon>Clostridium</taxon>
    </lineage>
</organism>
<dbReference type="Gene3D" id="3.30.700.10">
    <property type="entry name" value="Glycoprotein, Type 4 Pilin"/>
    <property type="match status" value="1"/>
</dbReference>
<keyword evidence="3" id="KW-1185">Reference proteome</keyword>
<dbReference type="PROSITE" id="PS00409">
    <property type="entry name" value="PROKAR_NTER_METHYL"/>
    <property type="match status" value="1"/>
</dbReference>
<dbReference type="Proteomes" id="UP001299068">
    <property type="component" value="Unassembled WGS sequence"/>
</dbReference>
<accession>A0ABS7KUB9</accession>
<comment type="caution">
    <text evidence="2">The sequence shown here is derived from an EMBL/GenBank/DDBJ whole genome shotgun (WGS) entry which is preliminary data.</text>
</comment>
<evidence type="ECO:0000313" key="3">
    <source>
        <dbReference type="Proteomes" id="UP001299068"/>
    </source>
</evidence>
<keyword evidence="1" id="KW-1133">Transmembrane helix</keyword>
<dbReference type="NCBIfam" id="TIGR02532">
    <property type="entry name" value="IV_pilin_GFxxxE"/>
    <property type="match status" value="1"/>
</dbReference>
<keyword evidence="1" id="KW-0472">Membrane</keyword>
<dbReference type="RefSeq" id="WP_221858992.1">
    <property type="nucleotide sequence ID" value="NZ_JAIKTU010000002.1"/>
</dbReference>
<dbReference type="InterPro" id="IPR045584">
    <property type="entry name" value="Pilin-like"/>
</dbReference>
<feature type="transmembrane region" description="Helical" evidence="1">
    <location>
        <begin position="6"/>
        <end position="30"/>
    </location>
</feature>
<keyword evidence="1" id="KW-0812">Transmembrane</keyword>
<proteinExistence type="predicted"/>
<evidence type="ECO:0000313" key="2">
    <source>
        <dbReference type="EMBL" id="MBY0754406.1"/>
    </source>
</evidence>
<protein>
    <submittedName>
        <fullName evidence="2">Type II secretion system GspH family protein</fullName>
    </submittedName>
</protein>
<dbReference type="EMBL" id="JAIKTU010000002">
    <property type="protein sequence ID" value="MBY0754406.1"/>
    <property type="molecule type" value="Genomic_DNA"/>
</dbReference>
<evidence type="ECO:0000256" key="1">
    <source>
        <dbReference type="SAM" id="Phobius"/>
    </source>
</evidence>
<name>A0ABS7KUB9_CLOSR</name>
<sequence>MKKKGFTLIELIAVIAILAILAVIAVPRVISYVDRSKKVAIQTEAKVIYDAAERAYNEGILIPTSNNIWDYNNGSTQKQTPKFEYMIVFEKDYCKNGSEPVLDVLQKHDLISKVNAEKDNRMLGAAYYIGSLKQVIDANPNDIVLNKDGTLNNWYGNPIK</sequence>
<gene>
    <name evidence="2" type="ORF">K5V21_02945</name>
</gene>